<dbReference type="InterPro" id="IPR040079">
    <property type="entry name" value="Glutathione_S-Trfase"/>
</dbReference>
<sequence>MLRIWGRANSSNVMKVLWLCEELGLPFERIDAGGAFGKTREPVYLAMNPNALVPTIVEADGFALWESNAILRYLARSRAPGNPIYPADLRLAADCDRWMDWQVAAVNRPMTAVFFTYVRIPEADRDWPATQKARSEAETLWAMLDKHLAGRPFITGEDFTLADIALGIYAHRWFTLPIERAEMPNLRGWYDRLLLRPGCAKYASGPLT</sequence>
<dbReference type="SFLD" id="SFLDG01150">
    <property type="entry name" value="Main.1:_Beta-like"/>
    <property type="match status" value="1"/>
</dbReference>
<dbReference type="PANTHER" id="PTHR44051:SF19">
    <property type="entry name" value="DISULFIDE-BOND OXIDOREDUCTASE YFCG"/>
    <property type="match status" value="1"/>
</dbReference>
<dbReference type="SUPFAM" id="SSF52833">
    <property type="entry name" value="Thioredoxin-like"/>
    <property type="match status" value="1"/>
</dbReference>
<feature type="domain" description="GST N-terminal" evidence="1">
    <location>
        <begin position="1"/>
        <end position="82"/>
    </location>
</feature>
<evidence type="ECO:0000259" key="2">
    <source>
        <dbReference type="PROSITE" id="PS50405"/>
    </source>
</evidence>
<evidence type="ECO:0000313" key="4">
    <source>
        <dbReference type="Proteomes" id="UP000765160"/>
    </source>
</evidence>
<organism evidence="3 4">
    <name type="scientific">Falsiroseomonas frigidaquae</name>
    <dbReference type="NCBI Taxonomy" id="487318"/>
    <lineage>
        <taxon>Bacteria</taxon>
        <taxon>Pseudomonadati</taxon>
        <taxon>Pseudomonadota</taxon>
        <taxon>Alphaproteobacteria</taxon>
        <taxon>Acetobacterales</taxon>
        <taxon>Roseomonadaceae</taxon>
        <taxon>Falsiroseomonas</taxon>
    </lineage>
</organism>
<dbReference type="InterPro" id="IPR004045">
    <property type="entry name" value="Glutathione_S-Trfase_N"/>
</dbReference>
<dbReference type="SFLD" id="SFLDG00358">
    <property type="entry name" value="Main_(cytGST)"/>
    <property type="match status" value="1"/>
</dbReference>
<dbReference type="Pfam" id="PF13410">
    <property type="entry name" value="GST_C_2"/>
    <property type="match status" value="1"/>
</dbReference>
<reference evidence="3 4" key="1">
    <citation type="submission" date="2020-03" db="EMBL/GenBank/DDBJ databases">
        <title>Roseomonas selenitidurans sp. nov. isolated from soil.</title>
        <authorList>
            <person name="Liu H."/>
        </authorList>
    </citation>
    <scope>NUCLEOTIDE SEQUENCE [LARGE SCALE GENOMIC DNA]</scope>
    <source>
        <strain evidence="3 4">JCM 15073</strain>
    </source>
</reference>
<accession>A0ABX1F355</accession>
<dbReference type="Pfam" id="PF13409">
    <property type="entry name" value="GST_N_2"/>
    <property type="match status" value="1"/>
</dbReference>
<dbReference type="CDD" id="cd03047">
    <property type="entry name" value="GST_N_2"/>
    <property type="match status" value="1"/>
</dbReference>
<dbReference type="Gene3D" id="3.40.30.10">
    <property type="entry name" value="Glutaredoxin"/>
    <property type="match status" value="1"/>
</dbReference>
<keyword evidence="4" id="KW-1185">Reference proteome</keyword>
<dbReference type="EMBL" id="JAAVTX010000005">
    <property type="protein sequence ID" value="NKE46796.1"/>
    <property type="molecule type" value="Genomic_DNA"/>
</dbReference>
<protein>
    <submittedName>
        <fullName evidence="3">Glutathione S-transferase family protein</fullName>
    </submittedName>
</protein>
<evidence type="ECO:0000259" key="1">
    <source>
        <dbReference type="PROSITE" id="PS50404"/>
    </source>
</evidence>
<dbReference type="InterPro" id="IPR036282">
    <property type="entry name" value="Glutathione-S-Trfase_C_sf"/>
</dbReference>
<dbReference type="InterPro" id="IPR010987">
    <property type="entry name" value="Glutathione-S-Trfase_C-like"/>
</dbReference>
<evidence type="ECO:0000313" key="3">
    <source>
        <dbReference type="EMBL" id="NKE46796.1"/>
    </source>
</evidence>
<comment type="caution">
    <text evidence="3">The sequence shown here is derived from an EMBL/GenBank/DDBJ whole genome shotgun (WGS) entry which is preliminary data.</text>
</comment>
<dbReference type="PANTHER" id="PTHR44051">
    <property type="entry name" value="GLUTATHIONE S-TRANSFERASE-RELATED"/>
    <property type="match status" value="1"/>
</dbReference>
<proteinExistence type="predicted"/>
<dbReference type="RefSeq" id="WP_168051418.1">
    <property type="nucleotide sequence ID" value="NZ_JAATJR010000005.1"/>
</dbReference>
<name>A0ABX1F355_9PROT</name>
<dbReference type="Gene3D" id="1.20.1050.10">
    <property type="match status" value="1"/>
</dbReference>
<dbReference type="Proteomes" id="UP000765160">
    <property type="component" value="Unassembled WGS sequence"/>
</dbReference>
<gene>
    <name evidence="3" type="ORF">HB662_18595</name>
</gene>
<dbReference type="SFLD" id="SFLDS00019">
    <property type="entry name" value="Glutathione_Transferase_(cytos"/>
    <property type="match status" value="1"/>
</dbReference>
<dbReference type="SUPFAM" id="SSF47616">
    <property type="entry name" value="GST C-terminal domain-like"/>
    <property type="match status" value="1"/>
</dbReference>
<dbReference type="InterPro" id="IPR036249">
    <property type="entry name" value="Thioredoxin-like_sf"/>
</dbReference>
<dbReference type="PROSITE" id="PS50405">
    <property type="entry name" value="GST_CTER"/>
    <property type="match status" value="1"/>
</dbReference>
<dbReference type="PROSITE" id="PS50404">
    <property type="entry name" value="GST_NTER"/>
    <property type="match status" value="1"/>
</dbReference>
<feature type="domain" description="GST C-terminal" evidence="2">
    <location>
        <begin position="88"/>
        <end position="208"/>
    </location>
</feature>